<dbReference type="Proteomes" id="UP000481858">
    <property type="component" value="Unassembled WGS sequence"/>
</dbReference>
<dbReference type="AlphaFoldDB" id="A0A7C8IRD9"/>
<evidence type="ECO:0000313" key="5">
    <source>
        <dbReference type="EMBL" id="KAF2967843.1"/>
    </source>
</evidence>
<dbReference type="OrthoDB" id="10044938at2759"/>
<dbReference type="SMART" id="SM00360">
    <property type="entry name" value="RRM"/>
    <property type="match status" value="1"/>
</dbReference>
<feature type="region of interest" description="Disordered" evidence="3">
    <location>
        <begin position="436"/>
        <end position="525"/>
    </location>
</feature>
<dbReference type="PANTHER" id="PTHR13968">
    <property type="entry name" value="HETEROGENEOUS NUCLEAR RIBONUCLEOPROTEIN"/>
    <property type="match status" value="1"/>
</dbReference>
<dbReference type="Pfam" id="PF00076">
    <property type="entry name" value="RRM_1"/>
    <property type="match status" value="1"/>
</dbReference>
<dbReference type="SUPFAM" id="SSF54928">
    <property type="entry name" value="RNA-binding domain, RBD"/>
    <property type="match status" value="1"/>
</dbReference>
<evidence type="ECO:0000259" key="4">
    <source>
        <dbReference type="PROSITE" id="PS50102"/>
    </source>
</evidence>
<organism evidence="5 6">
    <name type="scientific">Xylaria multiplex</name>
    <dbReference type="NCBI Taxonomy" id="323545"/>
    <lineage>
        <taxon>Eukaryota</taxon>
        <taxon>Fungi</taxon>
        <taxon>Dikarya</taxon>
        <taxon>Ascomycota</taxon>
        <taxon>Pezizomycotina</taxon>
        <taxon>Sordariomycetes</taxon>
        <taxon>Xylariomycetidae</taxon>
        <taxon>Xylariales</taxon>
        <taxon>Xylariaceae</taxon>
        <taxon>Xylaria</taxon>
    </lineage>
</organism>
<dbReference type="PROSITE" id="PS50102">
    <property type="entry name" value="RRM"/>
    <property type="match status" value="1"/>
</dbReference>
<dbReference type="InterPro" id="IPR000504">
    <property type="entry name" value="RRM_dom"/>
</dbReference>
<proteinExistence type="predicted"/>
<keyword evidence="6" id="KW-1185">Reference proteome</keyword>
<evidence type="ECO:0000256" key="1">
    <source>
        <dbReference type="ARBA" id="ARBA00022884"/>
    </source>
</evidence>
<evidence type="ECO:0000256" key="3">
    <source>
        <dbReference type="SAM" id="MobiDB-lite"/>
    </source>
</evidence>
<comment type="caution">
    <text evidence="5">The sequence shown here is derived from an EMBL/GenBank/DDBJ whole genome shotgun (WGS) entry which is preliminary data.</text>
</comment>
<evidence type="ECO:0000256" key="2">
    <source>
        <dbReference type="PROSITE-ProRule" id="PRU00176"/>
    </source>
</evidence>
<dbReference type="EMBL" id="WUBL01000061">
    <property type="protein sequence ID" value="KAF2967843.1"/>
    <property type="molecule type" value="Genomic_DNA"/>
</dbReference>
<name>A0A7C8IRD9_9PEZI</name>
<feature type="compositionally biased region" description="Polar residues" evidence="3">
    <location>
        <begin position="118"/>
        <end position="130"/>
    </location>
</feature>
<reference evidence="5 6" key="1">
    <citation type="submission" date="2019-12" db="EMBL/GenBank/DDBJ databases">
        <title>Draft genome sequence of the ascomycete Xylaria multiplex DSM 110363.</title>
        <authorList>
            <person name="Buettner E."/>
            <person name="Kellner H."/>
        </authorList>
    </citation>
    <scope>NUCLEOTIDE SEQUENCE [LARGE SCALE GENOMIC DNA]</scope>
    <source>
        <strain evidence="5 6">DSM 110363</strain>
    </source>
</reference>
<dbReference type="PANTHER" id="PTHR13968:SF26">
    <property type="entry name" value="RRM DOMAIN-CONTAINING PROTEIN"/>
    <property type="match status" value="1"/>
</dbReference>
<feature type="region of interest" description="Disordered" evidence="3">
    <location>
        <begin position="73"/>
        <end position="130"/>
    </location>
</feature>
<feature type="compositionally biased region" description="Basic and acidic residues" evidence="3">
    <location>
        <begin position="436"/>
        <end position="445"/>
    </location>
</feature>
<dbReference type="InterPro" id="IPR051186">
    <property type="entry name" value="RRM_HNRPC/RALY_subfam"/>
</dbReference>
<evidence type="ECO:0000313" key="6">
    <source>
        <dbReference type="Proteomes" id="UP000481858"/>
    </source>
</evidence>
<sequence length="772" mass="84545">MTEIPPEVWATANLDPISPAPVHPPSPITVPALQHQADAYFDMPLPSTNQMTLNVEATPGPPEVDERIVPTVRNSKPNGALDTRIVDSPNTSPDKASNGVAKRGVAAPAGIDAESMQEPETLQSDTTGAKQDVSMSAAYTPNLDMPALVSAQLDIAASAHGNNASIPQALLAHGPAPFPRQIPQSPASLPQNSQTVRDRIMTNGVNGEHSLPNNNHPSLTNLADYSVTNIQGLVDGITTHTNDVTQDHASRNTYVSDALPRCILPLPKPFPIEHAYTQPRQPADISSEAFQPGSALFPSSQALHDRVTAVPQHIPSAGNTFVPTTVTSGPNHAIATSQSDSTFGTLTADRPHSFNYQTWDAFLEDERQYIADSNWGNLAGEQVTRKDVFDLFSKYGRLAQISLKRGFGFIQYHTVKEGRAAIKGLRGVELGGKKINPEVSREQWKGGEGNRTNQGKRNHNSQNGNRGRRSNHRARYSHDDNNNRDSGDRRRSLSPGHDIYNTYRRRDDSPYHRQHTPVRDQSQPPRFGVKVPDVLFLLRDVRSDFVSWVEGPFVALHLSVEIISLSPRLNRDEVIRHWVDEGVRAVVDLDTHAQRQRAIPLLLFDRHDGPRGRYDRWQDLSPDIAARLVDTARSQSQTSPSCHQGQHAIGSFTHSTQGHYMQPSRSTYNYSPFFVSGAGHAIPGTAAVSQFPQPRLGWQGSSQTHNGRLTVGVDTFLAAPGTIPRATGTGPPSYLDMNYTQPQPNLPPHALHSRDTVQQVQDILTQLAGNGL</sequence>
<protein>
    <recommendedName>
        <fullName evidence="4">RRM domain-containing protein</fullName>
    </recommendedName>
</protein>
<feature type="compositionally biased region" description="Basic and acidic residues" evidence="3">
    <location>
        <begin position="476"/>
        <end position="491"/>
    </location>
</feature>
<gene>
    <name evidence="5" type="ORF">GQX73_g5782</name>
</gene>
<dbReference type="InterPro" id="IPR035979">
    <property type="entry name" value="RBD_domain_sf"/>
</dbReference>
<dbReference type="Gene3D" id="3.30.70.330">
    <property type="match status" value="1"/>
</dbReference>
<keyword evidence="1 2" id="KW-0694">RNA-binding</keyword>
<dbReference type="InterPro" id="IPR012677">
    <property type="entry name" value="Nucleotide-bd_a/b_plait_sf"/>
</dbReference>
<dbReference type="InParanoid" id="A0A7C8IRD9"/>
<feature type="compositionally biased region" description="Basic residues" evidence="3">
    <location>
        <begin position="466"/>
        <end position="475"/>
    </location>
</feature>
<feature type="domain" description="RRM" evidence="4">
    <location>
        <begin position="376"/>
        <end position="442"/>
    </location>
</feature>
<dbReference type="GO" id="GO:0003723">
    <property type="term" value="F:RNA binding"/>
    <property type="evidence" value="ECO:0007669"/>
    <property type="project" value="UniProtKB-UniRule"/>
</dbReference>
<accession>A0A7C8IRD9</accession>